<protein>
    <submittedName>
        <fullName evidence="3">Glutathione transferase fosA</fullName>
    </submittedName>
</protein>
<dbReference type="NCBIfam" id="NF000496">
    <property type="entry name" value="Fos_GSH"/>
    <property type="match status" value="1"/>
</dbReference>
<dbReference type="InterPro" id="IPR051332">
    <property type="entry name" value="Fosfomycin_Res_Enzymes"/>
</dbReference>
<dbReference type="GO" id="GO:0046872">
    <property type="term" value="F:metal ion binding"/>
    <property type="evidence" value="ECO:0007669"/>
    <property type="project" value="UniProtKB-KW"/>
</dbReference>
<feature type="domain" description="VOC" evidence="2">
    <location>
        <begin position="56"/>
        <end position="169"/>
    </location>
</feature>
<dbReference type="PROSITE" id="PS51819">
    <property type="entry name" value="VOC"/>
    <property type="match status" value="1"/>
</dbReference>
<organism evidence="3 4">
    <name type="scientific">Enterobacter ludwigii</name>
    <dbReference type="NCBI Taxonomy" id="299767"/>
    <lineage>
        <taxon>Bacteria</taxon>
        <taxon>Pseudomonadati</taxon>
        <taxon>Pseudomonadota</taxon>
        <taxon>Gammaproteobacteria</taxon>
        <taxon>Enterobacterales</taxon>
        <taxon>Enterobacteriaceae</taxon>
        <taxon>Enterobacter</taxon>
        <taxon>Enterobacter cloacae complex</taxon>
    </lineage>
</organism>
<dbReference type="PANTHER" id="PTHR36113:SF6">
    <property type="entry name" value="FOSFOMYCIN RESISTANCE PROTEIN FOSX"/>
    <property type="match status" value="1"/>
</dbReference>
<evidence type="ECO:0000259" key="2">
    <source>
        <dbReference type="PROSITE" id="PS51819"/>
    </source>
</evidence>
<dbReference type="CDD" id="cd07244">
    <property type="entry name" value="FosA"/>
    <property type="match status" value="1"/>
</dbReference>
<keyword evidence="1" id="KW-0479">Metal-binding</keyword>
<name>G8LKA4_9ENTR</name>
<dbReference type="InterPro" id="IPR004360">
    <property type="entry name" value="Glyas_Fos-R_dOase_dom"/>
</dbReference>
<dbReference type="HOGENOM" id="CLU_121356_0_0_6"/>
<dbReference type="Pfam" id="PF00903">
    <property type="entry name" value="Glyoxalase"/>
    <property type="match status" value="1"/>
</dbReference>
<dbReference type="PANTHER" id="PTHR36113">
    <property type="entry name" value="LYASE, PUTATIVE-RELATED-RELATED"/>
    <property type="match status" value="1"/>
</dbReference>
<dbReference type="GO" id="GO:0016740">
    <property type="term" value="F:transferase activity"/>
    <property type="evidence" value="ECO:0007669"/>
    <property type="project" value="UniProtKB-KW"/>
</dbReference>
<proteinExistence type="predicted"/>
<dbReference type="EMBL" id="CP002886">
    <property type="protein sequence ID" value="AEW71950.1"/>
    <property type="molecule type" value="Genomic_DNA"/>
</dbReference>
<keyword evidence="3" id="KW-0808">Transferase</keyword>
<sequence>MKAAFRRLSENGENYSVPPLRRQPPAVYGEHGVVYVHEVTVPRLAQKTKGHVMLQSLNHLTLAVSDLQKSVTFWHELLGLTLHARWNTGAYLTCGDLWVCLSYDEARGYVPPQESDYTHYAFTVAAEDFEPFSHKLEQAGVTVWKQNKSEGASFYFLDPDGHKLELHVGSLAARLAACREKPYAGMVFTSDEA</sequence>
<dbReference type="SUPFAM" id="SSF54593">
    <property type="entry name" value="Glyoxalase/Bleomycin resistance protein/Dihydroxybiphenyl dioxygenase"/>
    <property type="match status" value="1"/>
</dbReference>
<evidence type="ECO:0000256" key="1">
    <source>
        <dbReference type="ARBA" id="ARBA00022723"/>
    </source>
</evidence>
<evidence type="ECO:0000313" key="4">
    <source>
        <dbReference type="Proteomes" id="UP000007838"/>
    </source>
</evidence>
<dbReference type="eggNOG" id="COG0346">
    <property type="taxonomic scope" value="Bacteria"/>
</dbReference>
<accession>G8LKA4</accession>
<dbReference type="InterPro" id="IPR037523">
    <property type="entry name" value="VOC_core"/>
</dbReference>
<gene>
    <name evidence="3" type="primary">fosA</name>
    <name evidence="3" type="ORF">EcWSU1_00510</name>
</gene>
<reference evidence="3 4" key="1">
    <citation type="journal article" date="2011" name="Stand. Genomic Sci.">
        <title>Complete genome of the onion pathogen Enterobacter cloacae EcWSU1.</title>
        <authorList>
            <person name="Humann J.L."/>
            <person name="Wildung M."/>
            <person name="Cheng C.H."/>
            <person name="Lee T."/>
            <person name="Stewart J.E."/>
            <person name="Drew J.C."/>
            <person name="Triplett E.W."/>
            <person name="Main D."/>
            <person name="Schroeder B.K."/>
        </authorList>
    </citation>
    <scope>NUCLEOTIDE SEQUENCE [LARGE SCALE GENOMIC DNA]</scope>
    <source>
        <strain evidence="3 4">EcWSU1</strain>
    </source>
</reference>
<dbReference type="AlphaFoldDB" id="G8LKA4"/>
<evidence type="ECO:0000313" key="3">
    <source>
        <dbReference type="EMBL" id="AEW71950.1"/>
    </source>
</evidence>
<dbReference type="KEGG" id="eec:EcWSU1_00510"/>
<dbReference type="NCBIfam" id="NF000221">
    <property type="entry name" value="FosA"/>
    <property type="match status" value="1"/>
</dbReference>
<dbReference type="Proteomes" id="UP000007838">
    <property type="component" value="Chromosome"/>
</dbReference>
<dbReference type="InterPro" id="IPR029068">
    <property type="entry name" value="Glyas_Bleomycin-R_OHBP_Dase"/>
</dbReference>
<dbReference type="NCBIfam" id="NF000026">
    <property type="entry name" value="154989_fosA"/>
    <property type="match status" value="1"/>
</dbReference>
<dbReference type="Gene3D" id="3.10.180.10">
    <property type="entry name" value="2,3-Dihydroxybiphenyl 1,2-Dioxygenase, domain 1"/>
    <property type="match status" value="1"/>
</dbReference>